<protein>
    <recommendedName>
        <fullName evidence="11">FIT family protein</fullName>
    </recommendedName>
</protein>
<feature type="transmembrane region" description="Helical" evidence="8">
    <location>
        <begin position="99"/>
        <end position="118"/>
    </location>
</feature>
<accession>A0AAV2T0B1</accession>
<organism evidence="9 10">
    <name type="scientific">Calicophoron daubneyi</name>
    <name type="common">Rumen fluke</name>
    <name type="synonym">Paramphistomum daubneyi</name>
    <dbReference type="NCBI Taxonomy" id="300641"/>
    <lineage>
        <taxon>Eukaryota</taxon>
        <taxon>Metazoa</taxon>
        <taxon>Spiralia</taxon>
        <taxon>Lophotrochozoa</taxon>
        <taxon>Platyhelminthes</taxon>
        <taxon>Trematoda</taxon>
        <taxon>Digenea</taxon>
        <taxon>Plagiorchiida</taxon>
        <taxon>Pronocephalata</taxon>
        <taxon>Paramphistomoidea</taxon>
        <taxon>Paramphistomidae</taxon>
        <taxon>Calicophoron</taxon>
    </lineage>
</organism>
<name>A0AAV2T0B1_CALDB</name>
<evidence type="ECO:0000256" key="6">
    <source>
        <dbReference type="ARBA" id="ARBA00023098"/>
    </source>
</evidence>
<feature type="transmembrane region" description="Helical" evidence="8">
    <location>
        <begin position="182"/>
        <end position="203"/>
    </location>
</feature>
<keyword evidence="4" id="KW-0256">Endoplasmic reticulum</keyword>
<proteinExistence type="inferred from homology"/>
<evidence type="ECO:0000313" key="9">
    <source>
        <dbReference type="EMBL" id="CAL5130883.1"/>
    </source>
</evidence>
<reference evidence="9" key="1">
    <citation type="submission" date="2024-06" db="EMBL/GenBank/DDBJ databases">
        <authorList>
            <person name="Liu X."/>
            <person name="Lenzi L."/>
            <person name="Haldenby T S."/>
            <person name="Uol C."/>
        </authorList>
    </citation>
    <scope>NUCLEOTIDE SEQUENCE</scope>
</reference>
<evidence type="ECO:0000256" key="8">
    <source>
        <dbReference type="SAM" id="Phobius"/>
    </source>
</evidence>
<feature type="transmembrane region" description="Helical" evidence="8">
    <location>
        <begin position="130"/>
        <end position="150"/>
    </location>
</feature>
<evidence type="ECO:0000256" key="4">
    <source>
        <dbReference type="ARBA" id="ARBA00022824"/>
    </source>
</evidence>
<keyword evidence="5 8" id="KW-1133">Transmembrane helix</keyword>
<dbReference type="GO" id="GO:0005789">
    <property type="term" value="C:endoplasmic reticulum membrane"/>
    <property type="evidence" value="ECO:0007669"/>
    <property type="project" value="UniProtKB-SubCell"/>
</dbReference>
<evidence type="ECO:0000256" key="1">
    <source>
        <dbReference type="ARBA" id="ARBA00004477"/>
    </source>
</evidence>
<dbReference type="GO" id="GO:0034389">
    <property type="term" value="P:lipid droplet organization"/>
    <property type="evidence" value="ECO:0007669"/>
    <property type="project" value="InterPro"/>
</dbReference>
<dbReference type="Proteomes" id="UP001497525">
    <property type="component" value="Unassembled WGS sequence"/>
</dbReference>
<evidence type="ECO:0008006" key="11">
    <source>
        <dbReference type="Google" id="ProtNLM"/>
    </source>
</evidence>
<dbReference type="HAMAP" id="MF_03230">
    <property type="entry name" value="FITM2"/>
    <property type="match status" value="1"/>
</dbReference>
<dbReference type="Pfam" id="PF10261">
    <property type="entry name" value="FIT"/>
    <property type="match status" value="1"/>
</dbReference>
<sequence length="336" mass="38289">MKQAAIKKFSNIRLQPLPPDNTTGGRKKSVPGPTSLMHVMSLLLFHIFRRPMFVDTATKAGIYLCAAAGLALIFDFIRVPPSYFSNKYNLLNIIFVKWGWGWTFVFLSAFQIFSSFVYTASSVSLMRSHLLRIAAGTGCWYSVTGFINLVHEWSGHCQPHNIVMTNRHRPQYRLACQRAGGIWIGFDISGHCFLLVLCSLWIMEEVRCMQCWSRLSDIIKPYERDEDTRADSMTSHIRGLSTNQLKTMRSSFRRLTGSVRVLFSICGCLSMIWDFMFLCTIMYFHTMPSKLIGTILGVACWFLCYRVIFPLAKTGEWYGLAPGMPGDGVVNFTSRR</sequence>
<evidence type="ECO:0000256" key="5">
    <source>
        <dbReference type="ARBA" id="ARBA00022989"/>
    </source>
</evidence>
<dbReference type="PANTHER" id="PTHR23129:SF0">
    <property type="entry name" value="ACYL-COENZYME A DIPHOSPHATASE FITM2"/>
    <property type="match status" value="1"/>
</dbReference>
<dbReference type="GO" id="GO:0010945">
    <property type="term" value="F:coenzyme A diphosphatase activity"/>
    <property type="evidence" value="ECO:0007669"/>
    <property type="project" value="InterPro"/>
</dbReference>
<feature type="transmembrane region" description="Helical" evidence="8">
    <location>
        <begin position="291"/>
        <end position="309"/>
    </location>
</feature>
<comment type="subcellular location">
    <subcellularLocation>
        <location evidence="1">Endoplasmic reticulum membrane</location>
        <topology evidence="1">Multi-pass membrane protein</topology>
    </subcellularLocation>
</comment>
<dbReference type="GO" id="GO:0019915">
    <property type="term" value="P:lipid storage"/>
    <property type="evidence" value="ECO:0007669"/>
    <property type="project" value="InterPro"/>
</dbReference>
<feature type="transmembrane region" description="Helical" evidence="8">
    <location>
        <begin position="261"/>
        <end position="285"/>
    </location>
</feature>
<feature type="transmembrane region" description="Helical" evidence="8">
    <location>
        <begin position="60"/>
        <end position="79"/>
    </location>
</feature>
<dbReference type="GO" id="GO:0008654">
    <property type="term" value="P:phospholipid biosynthetic process"/>
    <property type="evidence" value="ECO:0007669"/>
    <property type="project" value="TreeGrafter"/>
</dbReference>
<dbReference type="InterPro" id="IPR046401">
    <property type="entry name" value="FITM1/2"/>
</dbReference>
<keyword evidence="3" id="KW-0378">Hydrolase</keyword>
<dbReference type="InterPro" id="IPR019388">
    <property type="entry name" value="FIT"/>
</dbReference>
<dbReference type="PANTHER" id="PTHR23129">
    <property type="entry name" value="ACYL-COENZYME A DIPHOSPHATASE FITM2"/>
    <property type="match status" value="1"/>
</dbReference>
<keyword evidence="7 8" id="KW-0472">Membrane</keyword>
<evidence type="ECO:0000256" key="3">
    <source>
        <dbReference type="ARBA" id="ARBA00022801"/>
    </source>
</evidence>
<comment type="caution">
    <text evidence="9">The sequence shown here is derived from an EMBL/GenBank/DDBJ whole genome shotgun (WGS) entry which is preliminary data.</text>
</comment>
<gene>
    <name evidence="9" type="ORF">CDAUBV1_LOCUS3087</name>
</gene>
<dbReference type="EMBL" id="CAXLJL010000077">
    <property type="protein sequence ID" value="CAL5130883.1"/>
    <property type="molecule type" value="Genomic_DNA"/>
</dbReference>
<keyword evidence="6" id="KW-0443">Lipid metabolism</keyword>
<evidence type="ECO:0000256" key="2">
    <source>
        <dbReference type="ARBA" id="ARBA00022692"/>
    </source>
</evidence>
<evidence type="ECO:0000256" key="7">
    <source>
        <dbReference type="ARBA" id="ARBA00023136"/>
    </source>
</evidence>
<evidence type="ECO:0000313" key="10">
    <source>
        <dbReference type="Proteomes" id="UP001497525"/>
    </source>
</evidence>
<keyword evidence="2 8" id="KW-0812">Transmembrane</keyword>
<dbReference type="AlphaFoldDB" id="A0AAV2T0B1"/>